<dbReference type="AlphaFoldDB" id="A0A9P6KA88"/>
<name>A0A9P6KA88_9FUNG</name>
<keyword evidence="5" id="KW-1185">Reference proteome</keyword>
<proteinExistence type="predicted"/>
<dbReference type="InterPro" id="IPR051642">
    <property type="entry name" value="SWI6-like"/>
</dbReference>
<accession>A0A9P6KA88</accession>
<protein>
    <submittedName>
        <fullName evidence="4">Uncharacterized protein</fullName>
    </submittedName>
</protein>
<keyword evidence="1" id="KW-0677">Repeat</keyword>
<feature type="region of interest" description="Disordered" evidence="3">
    <location>
        <begin position="97"/>
        <end position="183"/>
    </location>
</feature>
<feature type="compositionally biased region" description="Low complexity" evidence="3">
    <location>
        <begin position="310"/>
        <end position="321"/>
    </location>
</feature>
<dbReference type="GO" id="GO:0030907">
    <property type="term" value="C:MBF transcription complex"/>
    <property type="evidence" value="ECO:0007669"/>
    <property type="project" value="TreeGrafter"/>
</dbReference>
<feature type="compositionally biased region" description="Basic and acidic residues" evidence="3">
    <location>
        <begin position="118"/>
        <end position="147"/>
    </location>
</feature>
<feature type="compositionally biased region" description="Polar residues" evidence="3">
    <location>
        <begin position="322"/>
        <end position="337"/>
    </location>
</feature>
<keyword evidence="2" id="KW-0175">Coiled coil</keyword>
<comment type="caution">
    <text evidence="4">The sequence shown here is derived from an EMBL/GenBank/DDBJ whole genome shotgun (WGS) entry which is preliminary data.</text>
</comment>
<feature type="coiled-coil region" evidence="2">
    <location>
        <begin position="10"/>
        <end position="75"/>
    </location>
</feature>
<dbReference type="PANTHER" id="PTHR43828">
    <property type="entry name" value="ASPARAGINASE"/>
    <property type="match status" value="1"/>
</dbReference>
<feature type="region of interest" description="Disordered" evidence="3">
    <location>
        <begin position="300"/>
        <end position="355"/>
    </location>
</feature>
<evidence type="ECO:0000256" key="2">
    <source>
        <dbReference type="SAM" id="Coils"/>
    </source>
</evidence>
<evidence type="ECO:0000256" key="1">
    <source>
        <dbReference type="ARBA" id="ARBA00022737"/>
    </source>
</evidence>
<gene>
    <name evidence="4" type="ORF">BGW38_007373</name>
</gene>
<sequence length="355" mass="39573">MVRELDLEFSQELSTRQEQLEEAQEQLRRATRDLDETRQTVQDCRAQTLGLVEAQQRIKNLEQSLEEEIHKVRAQRGYSATTRYKEDKEIDMLFSVSPPTSPPLLPTVGPLPLQQPNHSKDEPNGDHHADFVKDFNGVREKNEKVEGDPSVDTNGTENNLEPTETSQKKDTNVRQSETTTGAAIADKEVQEKEEASIREREHRAEQGVVHWRARVLAYERNERELTEELSKSKKTSTEQEQACRKVISICCGIPLEQVDVMLSSLTKAAIEKDSTNLDMTRIKAIMATLRQQRVALAAKEPVETASTPTSASISVAASDSITGSTSVPTSTPESASSGPELKTVTMEEDTPTTML</sequence>
<dbReference type="GO" id="GO:0033309">
    <property type="term" value="C:SBF transcription complex"/>
    <property type="evidence" value="ECO:0007669"/>
    <property type="project" value="TreeGrafter"/>
</dbReference>
<feature type="compositionally biased region" description="Acidic residues" evidence="3">
    <location>
        <begin position="346"/>
        <end position="355"/>
    </location>
</feature>
<feature type="compositionally biased region" description="Polar residues" evidence="3">
    <location>
        <begin position="151"/>
        <end position="165"/>
    </location>
</feature>
<dbReference type="OrthoDB" id="6718656at2759"/>
<dbReference type="GO" id="GO:0010468">
    <property type="term" value="P:regulation of gene expression"/>
    <property type="evidence" value="ECO:0007669"/>
    <property type="project" value="UniProtKB-ARBA"/>
</dbReference>
<organism evidence="4 5">
    <name type="scientific">Lunasporangiospora selenospora</name>
    <dbReference type="NCBI Taxonomy" id="979761"/>
    <lineage>
        <taxon>Eukaryota</taxon>
        <taxon>Fungi</taxon>
        <taxon>Fungi incertae sedis</taxon>
        <taxon>Mucoromycota</taxon>
        <taxon>Mortierellomycotina</taxon>
        <taxon>Mortierellomycetes</taxon>
        <taxon>Mortierellales</taxon>
        <taxon>Mortierellaceae</taxon>
        <taxon>Lunasporangiospora</taxon>
    </lineage>
</organism>
<evidence type="ECO:0000313" key="4">
    <source>
        <dbReference type="EMBL" id="KAF9577420.1"/>
    </source>
</evidence>
<evidence type="ECO:0000256" key="3">
    <source>
        <dbReference type="SAM" id="MobiDB-lite"/>
    </source>
</evidence>
<reference evidence="4" key="1">
    <citation type="journal article" date="2020" name="Fungal Divers.">
        <title>Resolving the Mortierellaceae phylogeny through synthesis of multi-gene phylogenetics and phylogenomics.</title>
        <authorList>
            <person name="Vandepol N."/>
            <person name="Liber J."/>
            <person name="Desiro A."/>
            <person name="Na H."/>
            <person name="Kennedy M."/>
            <person name="Barry K."/>
            <person name="Grigoriev I.V."/>
            <person name="Miller A.N."/>
            <person name="O'Donnell K."/>
            <person name="Stajich J.E."/>
            <person name="Bonito G."/>
        </authorList>
    </citation>
    <scope>NUCLEOTIDE SEQUENCE</scope>
    <source>
        <strain evidence="4">KOD1015</strain>
    </source>
</reference>
<evidence type="ECO:0000313" key="5">
    <source>
        <dbReference type="Proteomes" id="UP000780801"/>
    </source>
</evidence>
<dbReference type="PANTHER" id="PTHR43828:SF3">
    <property type="entry name" value="CHROMO DOMAIN-CONTAINING PROTEIN"/>
    <property type="match status" value="1"/>
</dbReference>
<dbReference type="EMBL" id="JAABOA010004859">
    <property type="protein sequence ID" value="KAF9577420.1"/>
    <property type="molecule type" value="Genomic_DNA"/>
</dbReference>
<dbReference type="Proteomes" id="UP000780801">
    <property type="component" value="Unassembled WGS sequence"/>
</dbReference>
<feature type="compositionally biased region" description="Low complexity" evidence="3">
    <location>
        <begin position="106"/>
        <end position="116"/>
    </location>
</feature>